<dbReference type="Proteomes" id="UP000752696">
    <property type="component" value="Unassembled WGS sequence"/>
</dbReference>
<organism evidence="1 2">
    <name type="scientific">Heterotrigona itama</name>
    <dbReference type="NCBI Taxonomy" id="395501"/>
    <lineage>
        <taxon>Eukaryota</taxon>
        <taxon>Metazoa</taxon>
        <taxon>Ecdysozoa</taxon>
        <taxon>Arthropoda</taxon>
        <taxon>Hexapoda</taxon>
        <taxon>Insecta</taxon>
        <taxon>Pterygota</taxon>
        <taxon>Neoptera</taxon>
        <taxon>Endopterygota</taxon>
        <taxon>Hymenoptera</taxon>
        <taxon>Apocrita</taxon>
        <taxon>Aculeata</taxon>
        <taxon>Apoidea</taxon>
        <taxon>Anthophila</taxon>
        <taxon>Apidae</taxon>
        <taxon>Heterotrigona</taxon>
    </lineage>
</organism>
<evidence type="ECO:0000313" key="1">
    <source>
        <dbReference type="EMBL" id="CAD1480963.1"/>
    </source>
</evidence>
<evidence type="ECO:0008006" key="3">
    <source>
        <dbReference type="Google" id="ProtNLM"/>
    </source>
</evidence>
<proteinExistence type="predicted"/>
<sequence>MICIPTLWYYNSLKFITKCEISSQGMSFLDDEIKNEPVENNIEDEKIQDITQNTEIQENRKITQLETTDNNSQKRKIKNTDILNLAIQSLQNYNATERKPDDDIIGKKIAFDLRGLDKQQLIIAEKIIAETIYYRELKKLNENSTIALNNHQSIPAHYISYNALPQYPFNSAQYSSNTDI</sequence>
<dbReference type="AlphaFoldDB" id="A0A6V7HJX0"/>
<evidence type="ECO:0000313" key="2">
    <source>
        <dbReference type="Proteomes" id="UP000752696"/>
    </source>
</evidence>
<protein>
    <recommendedName>
        <fullName evidence="3">BESS domain-containing protein</fullName>
    </recommendedName>
</protein>
<dbReference type="OrthoDB" id="6617753at2759"/>
<comment type="caution">
    <text evidence="1">The sequence shown here is derived from an EMBL/GenBank/DDBJ whole genome shotgun (WGS) entry which is preliminary data.</text>
</comment>
<keyword evidence="2" id="KW-1185">Reference proteome</keyword>
<dbReference type="EMBL" id="CAJDYZ010013212">
    <property type="protein sequence ID" value="CAD1480963.1"/>
    <property type="molecule type" value="Genomic_DNA"/>
</dbReference>
<gene>
    <name evidence="1" type="ORF">MHI_LOCUS973820</name>
</gene>
<accession>A0A6V7HJX0</accession>
<reference evidence="1" key="1">
    <citation type="submission" date="2020-07" db="EMBL/GenBank/DDBJ databases">
        <authorList>
            <person name="Nazaruddin N."/>
        </authorList>
    </citation>
    <scope>NUCLEOTIDE SEQUENCE</scope>
</reference>
<name>A0A6V7HJX0_9HYME</name>